<dbReference type="GO" id="GO:0004725">
    <property type="term" value="F:protein tyrosine phosphatase activity"/>
    <property type="evidence" value="ECO:0007669"/>
    <property type="project" value="TreeGrafter"/>
</dbReference>
<dbReference type="EMBL" id="JAKELL010000005">
    <property type="protein sequence ID" value="KAH8998618.1"/>
    <property type="molecule type" value="Genomic_DNA"/>
</dbReference>
<dbReference type="Pfam" id="PF00581">
    <property type="entry name" value="Rhodanese"/>
    <property type="match status" value="1"/>
</dbReference>
<dbReference type="SMART" id="SM00450">
    <property type="entry name" value="RHOD"/>
    <property type="match status" value="1"/>
</dbReference>
<feature type="domain" description="Rhodanese" evidence="1">
    <location>
        <begin position="24"/>
        <end position="121"/>
    </location>
</feature>
<dbReference type="SUPFAM" id="SSF52821">
    <property type="entry name" value="Rhodanese/Cell cycle control phosphatase"/>
    <property type="match status" value="1"/>
</dbReference>
<comment type="caution">
    <text evidence="2">The sequence shown here is derived from an EMBL/GenBank/DDBJ whole genome shotgun (WGS) entry which is preliminary data.</text>
</comment>
<dbReference type="InterPro" id="IPR036873">
    <property type="entry name" value="Rhodanese-like_dom_sf"/>
</dbReference>
<dbReference type="Gene3D" id="3.40.250.10">
    <property type="entry name" value="Rhodanese-like domain"/>
    <property type="match status" value="1"/>
</dbReference>
<evidence type="ECO:0000313" key="3">
    <source>
        <dbReference type="Proteomes" id="UP001201163"/>
    </source>
</evidence>
<dbReference type="GO" id="GO:0005634">
    <property type="term" value="C:nucleus"/>
    <property type="evidence" value="ECO:0007669"/>
    <property type="project" value="TreeGrafter"/>
</dbReference>
<dbReference type="InterPro" id="IPR001763">
    <property type="entry name" value="Rhodanese-like_dom"/>
</dbReference>
<dbReference type="GO" id="GO:0005737">
    <property type="term" value="C:cytoplasm"/>
    <property type="evidence" value="ECO:0007669"/>
    <property type="project" value="TreeGrafter"/>
</dbReference>
<dbReference type="AlphaFoldDB" id="A0AAD4LT74"/>
<accession>A0AAD4LT74</accession>
<evidence type="ECO:0000313" key="2">
    <source>
        <dbReference type="EMBL" id="KAH8998618.1"/>
    </source>
</evidence>
<keyword evidence="3" id="KW-1185">Reference proteome</keyword>
<protein>
    <submittedName>
        <fullName evidence="2">Rhodanese-like domain-containing protein</fullName>
    </submittedName>
</protein>
<gene>
    <name evidence="2" type="ORF">EDB92DRAFT_1836198</name>
</gene>
<sequence length="141" mass="16194">MAATAVKYISADELSAIIKSNKLPRKDYIVVDVRDSDFIGGHITNCRNSPSTTFLDKLDDLVKDTKDIPQVIFHCALSQQRGPKAARQYNDRRNQLRDDNDTPHEVFVLHGGFTEFQEKFKGDPQLVENWNEDIWGVDWSR</sequence>
<proteinExistence type="predicted"/>
<organism evidence="2 3">
    <name type="scientific">Lactarius akahatsu</name>
    <dbReference type="NCBI Taxonomy" id="416441"/>
    <lineage>
        <taxon>Eukaryota</taxon>
        <taxon>Fungi</taxon>
        <taxon>Dikarya</taxon>
        <taxon>Basidiomycota</taxon>
        <taxon>Agaricomycotina</taxon>
        <taxon>Agaricomycetes</taxon>
        <taxon>Russulales</taxon>
        <taxon>Russulaceae</taxon>
        <taxon>Lactarius</taxon>
    </lineage>
</organism>
<dbReference type="PROSITE" id="PS50206">
    <property type="entry name" value="RHODANESE_3"/>
    <property type="match status" value="1"/>
</dbReference>
<dbReference type="PANTHER" id="PTHR10828:SF38">
    <property type="entry name" value="ARSENICAL-RESISTANCE PROTEIN 2-RELATED"/>
    <property type="match status" value="1"/>
</dbReference>
<dbReference type="PANTHER" id="PTHR10828">
    <property type="entry name" value="M-PHASE INDUCER PHOSPHATASE DUAL SPECIFICITY PHOSPHATASE CDC25"/>
    <property type="match status" value="1"/>
</dbReference>
<evidence type="ECO:0000259" key="1">
    <source>
        <dbReference type="PROSITE" id="PS50206"/>
    </source>
</evidence>
<reference evidence="2" key="1">
    <citation type="submission" date="2022-01" db="EMBL/GenBank/DDBJ databases">
        <title>Comparative genomics reveals a dynamic genome evolution in the ectomycorrhizal milk-cap (Lactarius) mushrooms.</title>
        <authorList>
            <consortium name="DOE Joint Genome Institute"/>
            <person name="Lebreton A."/>
            <person name="Tang N."/>
            <person name="Kuo A."/>
            <person name="LaButti K."/>
            <person name="Drula E."/>
            <person name="Barry K."/>
            <person name="Clum A."/>
            <person name="Lipzen A."/>
            <person name="Mousain D."/>
            <person name="Ng V."/>
            <person name="Wang R."/>
            <person name="Wang X."/>
            <person name="Dai Y."/>
            <person name="Henrissat B."/>
            <person name="Grigoriev I.V."/>
            <person name="Guerin-Laguette A."/>
            <person name="Yu F."/>
            <person name="Martin F.M."/>
        </authorList>
    </citation>
    <scope>NUCLEOTIDE SEQUENCE</scope>
    <source>
        <strain evidence="2">QP</strain>
    </source>
</reference>
<dbReference type="Proteomes" id="UP001201163">
    <property type="component" value="Unassembled WGS sequence"/>
</dbReference>
<name>A0AAD4LT74_9AGAM</name>